<proteinExistence type="inferred from homology"/>
<evidence type="ECO:0000256" key="3">
    <source>
        <dbReference type="ARBA" id="ARBA00022729"/>
    </source>
</evidence>
<dbReference type="InterPro" id="IPR023828">
    <property type="entry name" value="Peptidase_S8_Ser-AS"/>
</dbReference>
<keyword evidence="4" id="KW-0378">Hydrolase</keyword>
<dbReference type="OrthoDB" id="690684at2759"/>
<dbReference type="PROSITE" id="PS00138">
    <property type="entry name" value="SUBTILASE_SER"/>
    <property type="match status" value="1"/>
</dbReference>
<dbReference type="SUPFAM" id="SSF52743">
    <property type="entry name" value="Subtilisin-like"/>
    <property type="match status" value="1"/>
</dbReference>
<evidence type="ECO:0000313" key="9">
    <source>
        <dbReference type="Proteomes" id="UP000479710"/>
    </source>
</evidence>
<gene>
    <name evidence="8" type="ORF">E2562_032427</name>
</gene>
<dbReference type="Gene3D" id="3.50.30.30">
    <property type="match status" value="1"/>
</dbReference>
<dbReference type="InterPro" id="IPR000209">
    <property type="entry name" value="Peptidase_S8/S53_dom"/>
</dbReference>
<evidence type="ECO:0000256" key="5">
    <source>
        <dbReference type="ARBA" id="ARBA00022825"/>
    </source>
</evidence>
<dbReference type="Proteomes" id="UP000479710">
    <property type="component" value="Unassembled WGS sequence"/>
</dbReference>
<dbReference type="InterPro" id="IPR036852">
    <property type="entry name" value="Peptidase_S8/S53_dom_sf"/>
</dbReference>
<dbReference type="AlphaFoldDB" id="A0A6G1E5B1"/>
<name>A0A6G1E5B1_9ORYZ</name>
<organism evidence="8 9">
    <name type="scientific">Oryza meyeriana var. granulata</name>
    <dbReference type="NCBI Taxonomy" id="110450"/>
    <lineage>
        <taxon>Eukaryota</taxon>
        <taxon>Viridiplantae</taxon>
        <taxon>Streptophyta</taxon>
        <taxon>Embryophyta</taxon>
        <taxon>Tracheophyta</taxon>
        <taxon>Spermatophyta</taxon>
        <taxon>Magnoliopsida</taxon>
        <taxon>Liliopsida</taxon>
        <taxon>Poales</taxon>
        <taxon>Poaceae</taxon>
        <taxon>BOP clade</taxon>
        <taxon>Oryzoideae</taxon>
        <taxon>Oryzeae</taxon>
        <taxon>Oryzinae</taxon>
        <taxon>Oryza</taxon>
        <taxon>Oryza meyeriana</taxon>
    </lineage>
</organism>
<comment type="similarity">
    <text evidence="1 6">Belongs to the peptidase S8 family.</text>
</comment>
<accession>A0A6G1E5B1</accession>
<evidence type="ECO:0000256" key="4">
    <source>
        <dbReference type="ARBA" id="ARBA00022801"/>
    </source>
</evidence>
<evidence type="ECO:0000256" key="1">
    <source>
        <dbReference type="ARBA" id="ARBA00011073"/>
    </source>
</evidence>
<keyword evidence="3" id="KW-0732">Signal</keyword>
<dbReference type="PROSITE" id="PS51892">
    <property type="entry name" value="SUBTILASE"/>
    <property type="match status" value="1"/>
</dbReference>
<keyword evidence="2" id="KW-0645">Protease</keyword>
<dbReference type="Pfam" id="PF00082">
    <property type="entry name" value="Peptidase_S8"/>
    <property type="match status" value="1"/>
</dbReference>
<dbReference type="GO" id="GO:0004252">
    <property type="term" value="F:serine-type endopeptidase activity"/>
    <property type="evidence" value="ECO:0007669"/>
    <property type="project" value="InterPro"/>
</dbReference>
<evidence type="ECO:0000259" key="7">
    <source>
        <dbReference type="Pfam" id="PF00082"/>
    </source>
</evidence>
<dbReference type="PANTHER" id="PTHR10795">
    <property type="entry name" value="PROPROTEIN CONVERTASE SUBTILISIN/KEXIN"/>
    <property type="match status" value="1"/>
</dbReference>
<comment type="caution">
    <text evidence="8">The sequence shown here is derived from an EMBL/GenBank/DDBJ whole genome shotgun (WGS) entry which is preliminary data.</text>
</comment>
<evidence type="ECO:0000313" key="8">
    <source>
        <dbReference type="EMBL" id="KAF0919969.1"/>
    </source>
</evidence>
<dbReference type="EMBL" id="SPHZ02000005">
    <property type="protein sequence ID" value="KAF0919969.1"/>
    <property type="molecule type" value="Genomic_DNA"/>
</dbReference>
<dbReference type="Gene3D" id="3.40.50.200">
    <property type="entry name" value="Peptidase S8/S53 domain"/>
    <property type="match status" value="1"/>
</dbReference>
<evidence type="ECO:0000256" key="2">
    <source>
        <dbReference type="ARBA" id="ARBA00022670"/>
    </source>
</evidence>
<comment type="caution">
    <text evidence="6">Lacks conserved residue(s) required for the propagation of feature annotation.</text>
</comment>
<sequence length="317" mass="33817">MVMVGASSINRRFLAHIVLGNGRTYVVSSLYSGQNTTGSLTPLVYGGDAGSDVCEYPKLSRNIVAGKIVLCDGSNITFGPAQEVDVDVAGGVGTIISSRDIYGEFLPTWSDIHPGVTVTYNDARAIYYYLRSVPNPVARIEFHGTMISQSPSAPRVGSFSSCGPNHFAAEILKPNVIAPGVSILAAWSGENSLSLLRAEFNKRREELTIVYGTSMSCPHVSGITAMLKVARPSWSPAAIKSALMTMAYNVDNGGNAIKDMATGQVTGPFELKSGHVDPNRALDPGLVYNATTDDYLTFLCSLGYSPIRSHSSRRTAP</sequence>
<dbReference type="GO" id="GO:0006508">
    <property type="term" value="P:proteolysis"/>
    <property type="evidence" value="ECO:0007669"/>
    <property type="project" value="UniProtKB-KW"/>
</dbReference>
<keyword evidence="5" id="KW-0720">Serine protease</keyword>
<protein>
    <recommendedName>
        <fullName evidence="7">Peptidase S8/S53 domain-containing protein</fullName>
    </recommendedName>
</protein>
<evidence type="ECO:0000256" key="6">
    <source>
        <dbReference type="PROSITE-ProRule" id="PRU01240"/>
    </source>
</evidence>
<keyword evidence="9" id="KW-1185">Reference proteome</keyword>
<dbReference type="CDD" id="cd02120">
    <property type="entry name" value="PA_subtilisin_like"/>
    <property type="match status" value="1"/>
</dbReference>
<feature type="domain" description="Peptidase S8/S53" evidence="7">
    <location>
        <begin position="151"/>
        <end position="251"/>
    </location>
</feature>
<reference evidence="8 9" key="1">
    <citation type="submission" date="2019-11" db="EMBL/GenBank/DDBJ databases">
        <title>Whole genome sequence of Oryza granulata.</title>
        <authorList>
            <person name="Li W."/>
        </authorList>
    </citation>
    <scope>NUCLEOTIDE SEQUENCE [LARGE SCALE GENOMIC DNA]</scope>
    <source>
        <strain evidence="9">cv. Menghai</strain>
        <tissue evidence="8">Leaf</tissue>
    </source>
</reference>
<dbReference type="InterPro" id="IPR045051">
    <property type="entry name" value="SBT"/>
</dbReference>